<accession>A0AAV7HWV5</accession>
<evidence type="ECO:0000313" key="1">
    <source>
        <dbReference type="EMBL" id="KAH0535022.1"/>
    </source>
</evidence>
<dbReference type="AlphaFoldDB" id="A0AAV7HWV5"/>
<gene>
    <name evidence="1" type="ORF">KQX54_012002</name>
</gene>
<protein>
    <submittedName>
        <fullName evidence="1">Uncharacterized protein</fullName>
    </submittedName>
</protein>
<name>A0AAV7HWV5_COTGL</name>
<comment type="caution">
    <text evidence="1">The sequence shown here is derived from an EMBL/GenBank/DDBJ whole genome shotgun (WGS) entry which is preliminary data.</text>
</comment>
<reference evidence="1 2" key="1">
    <citation type="journal article" date="2021" name="J. Hered.">
        <title>A chromosome-level genome assembly of the parasitoid wasp, Cotesia glomerata (Hymenoptera: Braconidae).</title>
        <authorList>
            <person name="Pinto B.J."/>
            <person name="Weis J.J."/>
            <person name="Gamble T."/>
            <person name="Ode P.J."/>
            <person name="Paul R."/>
            <person name="Zaspel J.M."/>
        </authorList>
    </citation>
    <scope>NUCLEOTIDE SEQUENCE [LARGE SCALE GENOMIC DNA]</scope>
    <source>
        <strain evidence="1">CgM1</strain>
    </source>
</reference>
<evidence type="ECO:0000313" key="2">
    <source>
        <dbReference type="Proteomes" id="UP000826195"/>
    </source>
</evidence>
<organism evidence="1 2">
    <name type="scientific">Cotesia glomerata</name>
    <name type="common">Lepidopteran parasitic wasp</name>
    <name type="synonym">Apanteles glomeratus</name>
    <dbReference type="NCBI Taxonomy" id="32391"/>
    <lineage>
        <taxon>Eukaryota</taxon>
        <taxon>Metazoa</taxon>
        <taxon>Ecdysozoa</taxon>
        <taxon>Arthropoda</taxon>
        <taxon>Hexapoda</taxon>
        <taxon>Insecta</taxon>
        <taxon>Pterygota</taxon>
        <taxon>Neoptera</taxon>
        <taxon>Endopterygota</taxon>
        <taxon>Hymenoptera</taxon>
        <taxon>Apocrita</taxon>
        <taxon>Ichneumonoidea</taxon>
        <taxon>Braconidae</taxon>
        <taxon>Microgastrinae</taxon>
        <taxon>Cotesia</taxon>
    </lineage>
</organism>
<proteinExistence type="predicted"/>
<sequence>MPVEDNGIEIRDRIIGFGKSIMRLPTEDESEILMNAGYEPTNVKCFNRMKLNGIKYEFDGVLIQQLRKIRYAFNTQHICEVVASDNIVFIRESALIKPAVQIDGSKKNM</sequence>
<dbReference type="Proteomes" id="UP000826195">
    <property type="component" value="Unassembled WGS sequence"/>
</dbReference>
<dbReference type="EMBL" id="JAHXZJ010002982">
    <property type="protein sequence ID" value="KAH0535022.1"/>
    <property type="molecule type" value="Genomic_DNA"/>
</dbReference>
<keyword evidence="2" id="KW-1185">Reference proteome</keyword>